<evidence type="ECO:0000256" key="5">
    <source>
        <dbReference type="ARBA" id="ARBA00022927"/>
    </source>
</evidence>
<proteinExistence type="inferred from homology"/>
<protein>
    <recommendedName>
        <fullName evidence="2">Vacuolar protein sorting-associated protein 28 homolog</fullName>
    </recommendedName>
</protein>
<dbReference type="PANTHER" id="PTHR12937">
    <property type="entry name" value="VACUOLAR PROTEIN SORTING 28, ISOFORM 2 VPS28"/>
    <property type="match status" value="1"/>
</dbReference>
<dbReference type="Proteomes" id="UP000694844">
    <property type="component" value="Chromosome 2"/>
</dbReference>
<dbReference type="PROSITE" id="PS51313">
    <property type="entry name" value="VPS28_N"/>
    <property type="match status" value="1"/>
</dbReference>
<keyword evidence="4" id="KW-0967">Endosome</keyword>
<gene>
    <name evidence="9" type="primary">LOC111120903</name>
</gene>
<dbReference type="InterPro" id="IPR017898">
    <property type="entry name" value="VPS28_N"/>
</dbReference>
<sequence>MFAQIPQGQTDSNNPVLYEEVKLSKSAREREKYDNMAELYAVINTLQSLEKAYIKDAVQPKEYTGACSKLLVQYKAAFKLVQGDFSTVEQFMKKYRVHITHVSHLHNKIWYIVKDEMDNFCLYSEIVFQTCFPFRGFLSFRTIKQSQTLRLNVELRSQDLTENINKTNLTFYIELKVFCL</sequence>
<reference evidence="9" key="1">
    <citation type="submission" date="2025-08" db="UniProtKB">
        <authorList>
            <consortium name="RefSeq"/>
        </authorList>
    </citation>
    <scope>IDENTIFICATION</scope>
    <source>
        <tissue evidence="9">Whole sample</tissue>
    </source>
</reference>
<feature type="domain" description="VPS28 N-terminal" evidence="7">
    <location>
        <begin position="10"/>
        <end position="98"/>
    </location>
</feature>
<comment type="subcellular location">
    <subcellularLocation>
        <location evidence="1">Endosome</location>
    </subcellularLocation>
</comment>
<dbReference type="SUPFAM" id="SSF140111">
    <property type="entry name" value="Endosomal sorting complex assembly domain"/>
    <property type="match status" value="1"/>
</dbReference>
<dbReference type="GO" id="GO:0000813">
    <property type="term" value="C:ESCRT I complex"/>
    <property type="evidence" value="ECO:0007669"/>
    <property type="project" value="InterPro"/>
</dbReference>
<evidence type="ECO:0000256" key="2">
    <source>
        <dbReference type="ARBA" id="ARBA00020968"/>
    </source>
</evidence>
<accession>A0A8B8CR10</accession>
<keyword evidence="8" id="KW-1185">Reference proteome</keyword>
<dbReference type="GeneID" id="111120903"/>
<dbReference type="FunFam" id="1.20.1440.200:FF:000001">
    <property type="entry name" value="Vacuolar protein sorting-associated protein 28 homolog"/>
    <property type="match status" value="1"/>
</dbReference>
<dbReference type="AlphaFoldDB" id="A0A8B8CR10"/>
<evidence type="ECO:0000313" key="8">
    <source>
        <dbReference type="Proteomes" id="UP000694844"/>
    </source>
</evidence>
<comment type="similarity">
    <text evidence="6">Belongs to the VPS28 family.</text>
</comment>
<evidence type="ECO:0000256" key="1">
    <source>
        <dbReference type="ARBA" id="ARBA00004177"/>
    </source>
</evidence>
<keyword evidence="5 6" id="KW-0653">Protein transport</keyword>
<evidence type="ECO:0000256" key="6">
    <source>
        <dbReference type="PROSITE-ProRule" id="PRU00645"/>
    </source>
</evidence>
<dbReference type="OrthoDB" id="2671at2759"/>
<evidence type="ECO:0000256" key="4">
    <source>
        <dbReference type="ARBA" id="ARBA00022753"/>
    </source>
</evidence>
<dbReference type="InterPro" id="IPR037202">
    <property type="entry name" value="ESCRT_assembly_dom"/>
</dbReference>
<evidence type="ECO:0000259" key="7">
    <source>
        <dbReference type="PROSITE" id="PS51313"/>
    </source>
</evidence>
<dbReference type="InterPro" id="IPR038358">
    <property type="entry name" value="VPS28_N_sf"/>
</dbReference>
<dbReference type="RefSeq" id="XP_022317639.1">
    <property type="nucleotide sequence ID" value="XM_022461931.1"/>
</dbReference>
<dbReference type="PANTHER" id="PTHR12937:SF0">
    <property type="entry name" value="VACUOLAR PROTEIN SORTING-ASSOCIATED PROTEIN 28 HOMOLOG"/>
    <property type="match status" value="1"/>
</dbReference>
<dbReference type="Gene3D" id="1.20.1440.200">
    <property type="match status" value="1"/>
</dbReference>
<evidence type="ECO:0000313" key="9">
    <source>
        <dbReference type="RefSeq" id="XP_022317639.1"/>
    </source>
</evidence>
<organism evidence="8 9">
    <name type="scientific">Crassostrea virginica</name>
    <name type="common">Eastern oyster</name>
    <dbReference type="NCBI Taxonomy" id="6565"/>
    <lineage>
        <taxon>Eukaryota</taxon>
        <taxon>Metazoa</taxon>
        <taxon>Spiralia</taxon>
        <taxon>Lophotrochozoa</taxon>
        <taxon>Mollusca</taxon>
        <taxon>Bivalvia</taxon>
        <taxon>Autobranchia</taxon>
        <taxon>Pteriomorphia</taxon>
        <taxon>Ostreida</taxon>
        <taxon>Ostreoidea</taxon>
        <taxon>Ostreidae</taxon>
        <taxon>Crassostrea</taxon>
    </lineage>
</organism>
<name>A0A8B8CR10_CRAVI</name>
<dbReference type="InterPro" id="IPR007143">
    <property type="entry name" value="Vps28"/>
</dbReference>
<dbReference type="GO" id="GO:0043328">
    <property type="term" value="P:protein transport to vacuole involved in ubiquitin-dependent protein catabolic process via the multivesicular body sorting pathway"/>
    <property type="evidence" value="ECO:0007669"/>
    <property type="project" value="TreeGrafter"/>
</dbReference>
<keyword evidence="3 6" id="KW-0813">Transport</keyword>
<evidence type="ECO:0000256" key="3">
    <source>
        <dbReference type="ARBA" id="ARBA00022448"/>
    </source>
</evidence>
<dbReference type="Pfam" id="PF03997">
    <property type="entry name" value="VPS28"/>
    <property type="match status" value="1"/>
</dbReference>
<dbReference type="GO" id="GO:0044877">
    <property type="term" value="F:protein-containing complex binding"/>
    <property type="evidence" value="ECO:0007669"/>
    <property type="project" value="TreeGrafter"/>
</dbReference>